<evidence type="ECO:0000313" key="1">
    <source>
        <dbReference type="EMBL" id="NWK55066.1"/>
    </source>
</evidence>
<dbReference type="EMBL" id="JACBAZ010000002">
    <property type="protein sequence ID" value="NWK55066.1"/>
    <property type="molecule type" value="Genomic_DNA"/>
</dbReference>
<accession>A0A851GCB0</accession>
<comment type="caution">
    <text evidence="1">The sequence shown here is derived from an EMBL/GenBank/DDBJ whole genome shotgun (WGS) entry which is preliminary data.</text>
</comment>
<sequence length="147" mass="16407">MNHKAKLSAREPNHTLSFKVSIDAATSISLDQISFDYGFDEQFHPNDITPSWSLQISQGQARPPTGSLTTISRIENRSRKEKVKLNGLKNLSNTEVTFTLTFHTQEKRHGGLNRSHIVDHILLSGTRLSHFKPSTLLSIGGVSLICR</sequence>
<evidence type="ECO:0000313" key="2">
    <source>
        <dbReference type="Proteomes" id="UP000557872"/>
    </source>
</evidence>
<gene>
    <name evidence="1" type="ORF">HW115_05560</name>
</gene>
<reference evidence="1 2" key="1">
    <citation type="submission" date="2020-07" db="EMBL/GenBank/DDBJ databases">
        <title>Roseicoccus Jingziensis gen. nov., sp. nov., isolated from coastal seawater.</title>
        <authorList>
            <person name="Feng X."/>
        </authorList>
    </citation>
    <scope>NUCLEOTIDE SEQUENCE [LARGE SCALE GENOMIC DNA]</scope>
    <source>
        <strain evidence="1 2">N1E253</strain>
    </source>
</reference>
<organism evidence="1 2">
    <name type="scientific">Oceaniferula marina</name>
    <dbReference type="NCBI Taxonomy" id="2748318"/>
    <lineage>
        <taxon>Bacteria</taxon>
        <taxon>Pseudomonadati</taxon>
        <taxon>Verrucomicrobiota</taxon>
        <taxon>Verrucomicrobiia</taxon>
        <taxon>Verrucomicrobiales</taxon>
        <taxon>Verrucomicrobiaceae</taxon>
        <taxon>Oceaniferula</taxon>
    </lineage>
</organism>
<dbReference type="Proteomes" id="UP000557872">
    <property type="component" value="Unassembled WGS sequence"/>
</dbReference>
<keyword evidence="2" id="KW-1185">Reference proteome</keyword>
<dbReference type="AlphaFoldDB" id="A0A851GCB0"/>
<dbReference type="RefSeq" id="WP_178931607.1">
    <property type="nucleotide sequence ID" value="NZ_JACBAZ010000002.1"/>
</dbReference>
<name>A0A851GCB0_9BACT</name>
<proteinExistence type="predicted"/>
<protein>
    <submittedName>
        <fullName evidence="1">Uncharacterized protein</fullName>
    </submittedName>
</protein>